<dbReference type="AlphaFoldDB" id="A0A9X2YZV7"/>
<comment type="caution">
    <text evidence="2">The sequence shown here is derived from an EMBL/GenBank/DDBJ whole genome shotgun (WGS) entry which is preliminary data.</text>
</comment>
<feature type="region of interest" description="Disordered" evidence="1">
    <location>
        <begin position="24"/>
        <end position="46"/>
    </location>
</feature>
<protein>
    <submittedName>
        <fullName evidence="2">Uncharacterized protein</fullName>
    </submittedName>
</protein>
<organism evidence="2 3">
    <name type="scientific">Mycobacterium yunnanensis</name>
    <dbReference type="NCBI Taxonomy" id="368477"/>
    <lineage>
        <taxon>Bacteria</taxon>
        <taxon>Bacillati</taxon>
        <taxon>Actinomycetota</taxon>
        <taxon>Actinomycetes</taxon>
        <taxon>Mycobacteriales</taxon>
        <taxon>Mycobacteriaceae</taxon>
        <taxon>Mycobacterium</taxon>
    </lineage>
</organism>
<dbReference type="Proteomes" id="UP001141629">
    <property type="component" value="Unassembled WGS sequence"/>
</dbReference>
<evidence type="ECO:0000313" key="2">
    <source>
        <dbReference type="EMBL" id="MCV7420556.1"/>
    </source>
</evidence>
<proteinExistence type="predicted"/>
<reference evidence="2" key="1">
    <citation type="submission" date="2020-07" db="EMBL/GenBank/DDBJ databases">
        <authorList>
            <person name="Pettersson B.M.F."/>
            <person name="Behra P.R.K."/>
            <person name="Ramesh M."/>
            <person name="Das S."/>
            <person name="Dasgupta S."/>
            <person name="Kirsebom L.A."/>
        </authorList>
    </citation>
    <scope>NUCLEOTIDE SEQUENCE</scope>
    <source>
        <strain evidence="2">DSM 44838</strain>
    </source>
</reference>
<accession>A0A9X2YZV7</accession>
<gene>
    <name evidence="2" type="ORF">H7K45_08390</name>
</gene>
<evidence type="ECO:0000256" key="1">
    <source>
        <dbReference type="SAM" id="MobiDB-lite"/>
    </source>
</evidence>
<sequence length="75" mass="8019">MRMSQSVAGAAMFGGLSVGIMGEAGSASAEPMPPPPPYAPPRPVDPIWADGNPQIWDRGWNHWGVWLNGVFVPTF</sequence>
<evidence type="ECO:0000313" key="3">
    <source>
        <dbReference type="Proteomes" id="UP001141629"/>
    </source>
</evidence>
<reference evidence="2" key="2">
    <citation type="journal article" date="2022" name="BMC Genomics">
        <title>Comparative genome analysis of mycobacteria focusing on tRNA and non-coding RNA.</title>
        <authorList>
            <person name="Behra P.R.K."/>
            <person name="Pettersson B.M.F."/>
            <person name="Ramesh M."/>
            <person name="Das S."/>
            <person name="Dasgupta S."/>
            <person name="Kirsebom L.A."/>
        </authorList>
    </citation>
    <scope>NUCLEOTIDE SEQUENCE</scope>
    <source>
        <strain evidence="2">DSM 44838</strain>
    </source>
</reference>
<name>A0A9X2YZV7_9MYCO</name>
<feature type="compositionally biased region" description="Pro residues" evidence="1">
    <location>
        <begin position="31"/>
        <end position="44"/>
    </location>
</feature>
<keyword evidence="3" id="KW-1185">Reference proteome</keyword>
<dbReference type="EMBL" id="JACKVK010000005">
    <property type="protein sequence ID" value="MCV7420556.1"/>
    <property type="molecule type" value="Genomic_DNA"/>
</dbReference>